<dbReference type="Pfam" id="PF06282">
    <property type="entry name" value="DUF1036"/>
    <property type="match status" value="1"/>
</dbReference>
<dbReference type="EMBL" id="OBQD01000041">
    <property type="protein sequence ID" value="SOC48165.1"/>
    <property type="molecule type" value="Genomic_DNA"/>
</dbReference>
<dbReference type="AlphaFoldDB" id="A0A285V1X4"/>
<reference evidence="1 2" key="1">
    <citation type="submission" date="2017-08" db="EMBL/GenBank/DDBJ databases">
        <authorList>
            <person name="de Groot N.N."/>
        </authorList>
    </citation>
    <scope>NUCLEOTIDE SEQUENCE [LARGE SCALE GENOMIC DNA]</scope>
    <source>
        <strain evidence="1 2">JC85</strain>
    </source>
</reference>
<dbReference type="InterPro" id="IPR009380">
    <property type="entry name" value="DUF1036"/>
</dbReference>
<keyword evidence="2" id="KW-1185">Reference proteome</keyword>
<sequence length="174" mass="19401">MPSRLVVGFLGLLLGVAGVEIATADDGIEEGYAKKSGISAGTEMKHFVDSAFRQLEVRENFTLNVCNKTNRDLKLAFYSKYNNLVADDEYVVMGWFDATKNSCTELTDMAKGDFAFYANNGAGREWAGKDRKLCVESARFKRVYYGENQCAKSLLKGFTDLVIDSNYHTITISR</sequence>
<protein>
    <submittedName>
        <fullName evidence="1">Uncharacterized protein DUF1036</fullName>
    </submittedName>
</protein>
<evidence type="ECO:0000313" key="1">
    <source>
        <dbReference type="EMBL" id="SOC48165.1"/>
    </source>
</evidence>
<name>A0A285V1X4_9HYPH</name>
<dbReference type="RefSeq" id="WP_176526948.1">
    <property type="nucleotide sequence ID" value="NZ_OBQD01000041.1"/>
</dbReference>
<accession>A0A285V1X4</accession>
<dbReference type="Proteomes" id="UP000219167">
    <property type="component" value="Unassembled WGS sequence"/>
</dbReference>
<proteinExistence type="predicted"/>
<evidence type="ECO:0000313" key="2">
    <source>
        <dbReference type="Proteomes" id="UP000219167"/>
    </source>
</evidence>
<organism evidence="1 2">
    <name type="scientific">Rhizobium subbaraonis</name>
    <dbReference type="NCBI Taxonomy" id="908946"/>
    <lineage>
        <taxon>Bacteria</taxon>
        <taxon>Pseudomonadati</taxon>
        <taxon>Pseudomonadota</taxon>
        <taxon>Alphaproteobacteria</taxon>
        <taxon>Hyphomicrobiales</taxon>
        <taxon>Rhizobiaceae</taxon>
        <taxon>Rhizobium/Agrobacterium group</taxon>
        <taxon>Rhizobium</taxon>
    </lineage>
</organism>
<gene>
    <name evidence="1" type="ORF">SAMN05892877_1419</name>
</gene>